<feature type="non-terminal residue" evidence="1">
    <location>
        <position position="1"/>
    </location>
</feature>
<gene>
    <name evidence="1" type="primary">RPL7_3</name>
    <name evidence="1" type="ORF">DSO57_1039395</name>
</gene>
<evidence type="ECO:0000313" key="2">
    <source>
        <dbReference type="Proteomes" id="UP001165960"/>
    </source>
</evidence>
<evidence type="ECO:0000313" key="1">
    <source>
        <dbReference type="EMBL" id="KAJ9071199.1"/>
    </source>
</evidence>
<comment type="caution">
    <text evidence="1">The sequence shown here is derived from an EMBL/GenBank/DDBJ whole genome shotgun (WGS) entry which is preliminary data.</text>
</comment>
<name>A0ACC2T942_9FUNG</name>
<dbReference type="Proteomes" id="UP001165960">
    <property type="component" value="Unassembled WGS sequence"/>
</dbReference>
<accession>A0ACC2T942</accession>
<proteinExistence type="predicted"/>
<keyword evidence="1" id="KW-0687">Ribonucleoprotein</keyword>
<keyword evidence="1" id="KW-0689">Ribosomal protein</keyword>
<protein>
    <submittedName>
        <fullName evidence="1">60S ribosomal protein L7</fullName>
    </submittedName>
</protein>
<organism evidence="1 2">
    <name type="scientific">Entomophthora muscae</name>
    <dbReference type="NCBI Taxonomy" id="34485"/>
    <lineage>
        <taxon>Eukaryota</taxon>
        <taxon>Fungi</taxon>
        <taxon>Fungi incertae sedis</taxon>
        <taxon>Zoopagomycota</taxon>
        <taxon>Entomophthoromycotina</taxon>
        <taxon>Entomophthoromycetes</taxon>
        <taxon>Entomophthorales</taxon>
        <taxon>Entomophthoraceae</taxon>
        <taxon>Entomophthora</taxon>
    </lineage>
</organism>
<sequence length="176" mass="19663">DFKAKQKSSTLVLRNTLASTRPRETTLETRFAKPKNLETSSFLLSLSLPLLSEPRILQLLRLLQINTGVFVRLTKATKQKLQLIEPYVTYGEPSLKTIKEIISNVVMRIRLSDNTIVEKNLGKYGISVLKILSIKSLLLLSSPNGGFKGKKAVHFIRGGESGDREIAINSLVKKMN</sequence>
<keyword evidence="2" id="KW-1185">Reference proteome</keyword>
<dbReference type="EMBL" id="QTSX02003491">
    <property type="protein sequence ID" value="KAJ9071199.1"/>
    <property type="molecule type" value="Genomic_DNA"/>
</dbReference>
<reference evidence="1" key="1">
    <citation type="submission" date="2022-04" db="EMBL/GenBank/DDBJ databases">
        <title>Genome of the entomopathogenic fungus Entomophthora muscae.</title>
        <authorList>
            <person name="Elya C."/>
            <person name="Lovett B.R."/>
            <person name="Lee E."/>
            <person name="Macias A.M."/>
            <person name="Hajek A.E."/>
            <person name="De Bivort B.L."/>
            <person name="Kasson M.T."/>
            <person name="De Fine Licht H.H."/>
            <person name="Stajich J.E."/>
        </authorList>
    </citation>
    <scope>NUCLEOTIDE SEQUENCE</scope>
    <source>
        <strain evidence="1">Berkeley</strain>
    </source>
</reference>